<gene>
    <name evidence="1" type="ORF">FE782_21915</name>
</gene>
<sequence length="178" mass="19761">MLQPLTVLCTNGMLSKTLAVVRSLGSQGAKMIVGEKIKLHTSGLSKFAASSKVYPDPTKEEHAFLSWIMHTIISEECNVLIPMDDDTMRVVVKHQNEIRKHCHLSIPDWNSYTIAADKRLSIGQALKLGVPCPTTVSPHFTQGPNERELLEQVKPRLFTLLALLLSRLSLHAEAMHDG</sequence>
<dbReference type="RefSeq" id="WP_138196481.1">
    <property type="nucleotide sequence ID" value="NZ_VCIW01000017.1"/>
</dbReference>
<proteinExistence type="predicted"/>
<dbReference type="EMBL" id="VCIW01000017">
    <property type="protein sequence ID" value="TLS49997.1"/>
    <property type="molecule type" value="Genomic_DNA"/>
</dbReference>
<reference evidence="1 2" key="1">
    <citation type="submission" date="2019-05" db="EMBL/GenBank/DDBJ databases">
        <authorList>
            <person name="Narsing Rao M.P."/>
            <person name="Li W.J."/>
        </authorList>
    </citation>
    <scope>NUCLEOTIDE SEQUENCE [LARGE SCALE GENOMIC DNA]</scope>
    <source>
        <strain evidence="1 2">SYSU_K30003</strain>
    </source>
</reference>
<comment type="caution">
    <text evidence="1">The sequence shown here is derived from an EMBL/GenBank/DDBJ whole genome shotgun (WGS) entry which is preliminary data.</text>
</comment>
<protein>
    <submittedName>
        <fullName evidence="1">Uncharacterized protein</fullName>
    </submittedName>
</protein>
<organism evidence="1 2">
    <name type="scientific">Paenibacillus antri</name>
    <dbReference type="NCBI Taxonomy" id="2582848"/>
    <lineage>
        <taxon>Bacteria</taxon>
        <taxon>Bacillati</taxon>
        <taxon>Bacillota</taxon>
        <taxon>Bacilli</taxon>
        <taxon>Bacillales</taxon>
        <taxon>Paenibacillaceae</taxon>
        <taxon>Paenibacillus</taxon>
    </lineage>
</organism>
<accession>A0A5R9G0Z0</accession>
<name>A0A5R9G0Z0_9BACL</name>
<keyword evidence="2" id="KW-1185">Reference proteome</keyword>
<evidence type="ECO:0000313" key="2">
    <source>
        <dbReference type="Proteomes" id="UP000309676"/>
    </source>
</evidence>
<evidence type="ECO:0000313" key="1">
    <source>
        <dbReference type="EMBL" id="TLS49997.1"/>
    </source>
</evidence>
<dbReference type="AlphaFoldDB" id="A0A5R9G0Z0"/>
<dbReference type="Proteomes" id="UP000309676">
    <property type="component" value="Unassembled WGS sequence"/>
</dbReference>
<dbReference type="OrthoDB" id="5420347at2"/>